<dbReference type="PANTHER" id="PTHR30055">
    <property type="entry name" value="HTH-TYPE TRANSCRIPTIONAL REGULATOR RUTR"/>
    <property type="match status" value="1"/>
</dbReference>
<evidence type="ECO:0000313" key="4">
    <source>
        <dbReference type="EMBL" id="SEK46689.1"/>
    </source>
</evidence>
<sequence length="203" mass="21544">MSGTRIGDTGPARTRNAEQTRADILAAARARFAADGFERTTLRAVAADVGIDPALVIRYFGSKKDLFAAAAHVTLDFPDLRGIRPDGLAEVLLPRFFAVWEGQSTFLALLRSAMTSESAAATMRAVFVTQVAPALSVVTPDEPARRIGMLGSFIIGLATARYVLATPGIAEASHAEITRWAGPVIQHLLTGPAPHPDVRPDDG</sequence>
<evidence type="ECO:0000313" key="5">
    <source>
        <dbReference type="Proteomes" id="UP000198677"/>
    </source>
</evidence>
<keyword evidence="1 2" id="KW-0238">DNA-binding</keyword>
<dbReference type="GO" id="GO:0003700">
    <property type="term" value="F:DNA-binding transcription factor activity"/>
    <property type="evidence" value="ECO:0007669"/>
    <property type="project" value="TreeGrafter"/>
</dbReference>
<dbReference type="Gene3D" id="1.10.357.10">
    <property type="entry name" value="Tetracycline Repressor, domain 2"/>
    <property type="match status" value="1"/>
</dbReference>
<dbReference type="InterPro" id="IPR036271">
    <property type="entry name" value="Tet_transcr_reg_TetR-rel_C_sf"/>
</dbReference>
<dbReference type="Proteomes" id="UP000198677">
    <property type="component" value="Unassembled WGS sequence"/>
</dbReference>
<accession>A0A1H7H8W8</accession>
<dbReference type="PRINTS" id="PR00455">
    <property type="entry name" value="HTHTETR"/>
</dbReference>
<dbReference type="PROSITE" id="PS50977">
    <property type="entry name" value="HTH_TETR_2"/>
    <property type="match status" value="1"/>
</dbReference>
<dbReference type="SUPFAM" id="SSF48498">
    <property type="entry name" value="Tetracyclin repressor-like, C-terminal domain"/>
    <property type="match status" value="1"/>
</dbReference>
<keyword evidence="5" id="KW-1185">Reference proteome</keyword>
<evidence type="ECO:0000259" key="3">
    <source>
        <dbReference type="PROSITE" id="PS50977"/>
    </source>
</evidence>
<dbReference type="InterPro" id="IPR009057">
    <property type="entry name" value="Homeodomain-like_sf"/>
</dbReference>
<dbReference type="InterPro" id="IPR041678">
    <property type="entry name" value="TetR_C_16"/>
</dbReference>
<proteinExistence type="predicted"/>
<dbReference type="Pfam" id="PF00440">
    <property type="entry name" value="TetR_N"/>
    <property type="match status" value="1"/>
</dbReference>
<organism evidence="4 5">
    <name type="scientific">Rhodococcus maanshanensis</name>
    <dbReference type="NCBI Taxonomy" id="183556"/>
    <lineage>
        <taxon>Bacteria</taxon>
        <taxon>Bacillati</taxon>
        <taxon>Actinomycetota</taxon>
        <taxon>Actinomycetes</taxon>
        <taxon>Mycobacteriales</taxon>
        <taxon>Nocardiaceae</taxon>
        <taxon>Rhodococcus</taxon>
    </lineage>
</organism>
<gene>
    <name evidence="4" type="ORF">SAMN05444583_10250</name>
</gene>
<dbReference type="PANTHER" id="PTHR30055:SF235">
    <property type="entry name" value="TRANSCRIPTIONAL REGULATORY PROTEIN"/>
    <property type="match status" value="1"/>
</dbReference>
<dbReference type="EMBL" id="FOAW01000002">
    <property type="protein sequence ID" value="SEK46689.1"/>
    <property type="molecule type" value="Genomic_DNA"/>
</dbReference>
<dbReference type="GO" id="GO:0000976">
    <property type="term" value="F:transcription cis-regulatory region binding"/>
    <property type="evidence" value="ECO:0007669"/>
    <property type="project" value="TreeGrafter"/>
</dbReference>
<evidence type="ECO:0000256" key="1">
    <source>
        <dbReference type="ARBA" id="ARBA00023125"/>
    </source>
</evidence>
<dbReference type="InterPro" id="IPR050109">
    <property type="entry name" value="HTH-type_TetR-like_transc_reg"/>
</dbReference>
<dbReference type="SUPFAM" id="SSF46689">
    <property type="entry name" value="Homeodomain-like"/>
    <property type="match status" value="1"/>
</dbReference>
<dbReference type="Pfam" id="PF17920">
    <property type="entry name" value="TetR_C_16"/>
    <property type="match status" value="1"/>
</dbReference>
<feature type="domain" description="HTH tetR-type" evidence="3">
    <location>
        <begin position="18"/>
        <end position="78"/>
    </location>
</feature>
<dbReference type="AlphaFoldDB" id="A0A1H7H8W8"/>
<dbReference type="Gene3D" id="1.10.10.60">
    <property type="entry name" value="Homeodomain-like"/>
    <property type="match status" value="1"/>
</dbReference>
<dbReference type="InterPro" id="IPR001647">
    <property type="entry name" value="HTH_TetR"/>
</dbReference>
<evidence type="ECO:0000256" key="2">
    <source>
        <dbReference type="PROSITE-ProRule" id="PRU00335"/>
    </source>
</evidence>
<dbReference type="RefSeq" id="WP_072750550.1">
    <property type="nucleotide sequence ID" value="NZ_FOAW01000002.1"/>
</dbReference>
<feature type="DNA-binding region" description="H-T-H motif" evidence="2">
    <location>
        <begin position="41"/>
        <end position="60"/>
    </location>
</feature>
<name>A0A1H7H8W8_9NOCA</name>
<protein>
    <submittedName>
        <fullName evidence="4">Regulatory protein, tetR family</fullName>
    </submittedName>
</protein>
<dbReference type="OrthoDB" id="3210235at2"/>
<reference evidence="5" key="1">
    <citation type="submission" date="2016-10" db="EMBL/GenBank/DDBJ databases">
        <authorList>
            <person name="Varghese N."/>
            <person name="Submissions S."/>
        </authorList>
    </citation>
    <scope>NUCLEOTIDE SEQUENCE [LARGE SCALE GENOMIC DNA]</scope>
    <source>
        <strain evidence="5">DSM 44675</strain>
    </source>
</reference>